<evidence type="ECO:0000313" key="2">
    <source>
        <dbReference type="EMBL" id="GAA4247547.1"/>
    </source>
</evidence>
<organism evidence="2 3">
    <name type="scientific">Dactylosporangium darangshiense</name>
    <dbReference type="NCBI Taxonomy" id="579108"/>
    <lineage>
        <taxon>Bacteria</taxon>
        <taxon>Bacillati</taxon>
        <taxon>Actinomycetota</taxon>
        <taxon>Actinomycetes</taxon>
        <taxon>Micromonosporales</taxon>
        <taxon>Micromonosporaceae</taxon>
        <taxon>Dactylosporangium</taxon>
    </lineage>
</organism>
<feature type="transmembrane region" description="Helical" evidence="1">
    <location>
        <begin position="21"/>
        <end position="40"/>
    </location>
</feature>
<reference evidence="3" key="1">
    <citation type="journal article" date="2019" name="Int. J. Syst. Evol. Microbiol.">
        <title>The Global Catalogue of Microorganisms (GCM) 10K type strain sequencing project: providing services to taxonomists for standard genome sequencing and annotation.</title>
        <authorList>
            <consortium name="The Broad Institute Genomics Platform"/>
            <consortium name="The Broad Institute Genome Sequencing Center for Infectious Disease"/>
            <person name="Wu L."/>
            <person name="Ma J."/>
        </authorList>
    </citation>
    <scope>NUCLEOTIDE SEQUENCE [LARGE SCALE GENOMIC DNA]</scope>
    <source>
        <strain evidence="3">JCM 17441</strain>
    </source>
</reference>
<dbReference type="EMBL" id="BAABAT010000004">
    <property type="protein sequence ID" value="GAA4247547.1"/>
    <property type="molecule type" value="Genomic_DNA"/>
</dbReference>
<sequence>MVTATQPTREPKARRPRDMALSMLVLIIPVFLIVGFYRYLGHETPPQIDTTEVYGSVQRAGQFQPLRPESLPDGWRIVSATFTDGVLRLGVTAPDDGALQIVESAKPRAELVPAIVGPGAKAGDEITIKNITWQRYTQGRPGETALVQTTDPRTVIIVGQAKDAQFRQLAEGLTA</sequence>
<name>A0ABP8D4W5_9ACTN</name>
<protein>
    <recommendedName>
        <fullName evidence="4">DUF4245 domain-containing protein</fullName>
    </recommendedName>
</protein>
<keyword evidence="3" id="KW-1185">Reference proteome</keyword>
<evidence type="ECO:0008006" key="4">
    <source>
        <dbReference type="Google" id="ProtNLM"/>
    </source>
</evidence>
<dbReference type="Pfam" id="PF14030">
    <property type="entry name" value="DUF4245"/>
    <property type="match status" value="1"/>
</dbReference>
<comment type="caution">
    <text evidence="2">The sequence shown here is derived from an EMBL/GenBank/DDBJ whole genome shotgun (WGS) entry which is preliminary data.</text>
</comment>
<dbReference type="InterPro" id="IPR025339">
    <property type="entry name" value="DUF4245"/>
</dbReference>
<dbReference type="RefSeq" id="WP_345124423.1">
    <property type="nucleotide sequence ID" value="NZ_BAABAT010000004.1"/>
</dbReference>
<keyword evidence="1" id="KW-0812">Transmembrane</keyword>
<keyword evidence="1" id="KW-0472">Membrane</keyword>
<evidence type="ECO:0000313" key="3">
    <source>
        <dbReference type="Proteomes" id="UP001500620"/>
    </source>
</evidence>
<accession>A0ABP8D4W5</accession>
<proteinExistence type="predicted"/>
<evidence type="ECO:0000256" key="1">
    <source>
        <dbReference type="SAM" id="Phobius"/>
    </source>
</evidence>
<gene>
    <name evidence="2" type="ORF">GCM10022255_023880</name>
</gene>
<dbReference type="Proteomes" id="UP001500620">
    <property type="component" value="Unassembled WGS sequence"/>
</dbReference>
<keyword evidence="1" id="KW-1133">Transmembrane helix</keyword>